<accession>X0TP59</accession>
<feature type="non-terminal residue" evidence="1">
    <location>
        <position position="61"/>
    </location>
</feature>
<gene>
    <name evidence="1" type="ORF">S01H1_19538</name>
</gene>
<dbReference type="InterPro" id="IPR014710">
    <property type="entry name" value="RmlC-like_jellyroll"/>
</dbReference>
<dbReference type="SUPFAM" id="SSF51182">
    <property type="entry name" value="RmlC-like cupins"/>
    <property type="match status" value="1"/>
</dbReference>
<dbReference type="EMBL" id="BARS01010565">
    <property type="protein sequence ID" value="GAF94984.1"/>
    <property type="molecule type" value="Genomic_DNA"/>
</dbReference>
<comment type="caution">
    <text evidence="1">The sequence shown here is derived from an EMBL/GenBank/DDBJ whole genome shotgun (WGS) entry which is preliminary data.</text>
</comment>
<proteinExistence type="predicted"/>
<protein>
    <recommendedName>
        <fullName evidence="2">Cyclic nucleotide-binding domain-containing protein</fullName>
    </recommendedName>
</protein>
<name>X0TP59_9ZZZZ</name>
<reference evidence="1" key="1">
    <citation type="journal article" date="2014" name="Front. Microbiol.">
        <title>High frequency of phylogenetically diverse reductive dehalogenase-homologous genes in deep subseafloor sedimentary metagenomes.</title>
        <authorList>
            <person name="Kawai M."/>
            <person name="Futagami T."/>
            <person name="Toyoda A."/>
            <person name="Takaki Y."/>
            <person name="Nishi S."/>
            <person name="Hori S."/>
            <person name="Arai W."/>
            <person name="Tsubouchi T."/>
            <person name="Morono Y."/>
            <person name="Uchiyama I."/>
            <person name="Ito T."/>
            <person name="Fujiyama A."/>
            <person name="Inagaki F."/>
            <person name="Takami H."/>
        </authorList>
    </citation>
    <scope>NUCLEOTIDE SEQUENCE</scope>
    <source>
        <strain evidence="1">Expedition CK06-06</strain>
    </source>
</reference>
<evidence type="ECO:0000313" key="1">
    <source>
        <dbReference type="EMBL" id="GAF94984.1"/>
    </source>
</evidence>
<evidence type="ECO:0008006" key="2">
    <source>
        <dbReference type="Google" id="ProtNLM"/>
    </source>
</evidence>
<sequence length="61" mass="7383">MIKINLNEKFKLFNEFWTPKIVGELNEQYVKLAKTKGESVWHKHDKEDEFFLVVKKGEFRP</sequence>
<dbReference type="Gene3D" id="2.60.120.10">
    <property type="entry name" value="Jelly Rolls"/>
    <property type="match status" value="1"/>
</dbReference>
<organism evidence="1">
    <name type="scientific">marine sediment metagenome</name>
    <dbReference type="NCBI Taxonomy" id="412755"/>
    <lineage>
        <taxon>unclassified sequences</taxon>
        <taxon>metagenomes</taxon>
        <taxon>ecological metagenomes</taxon>
    </lineage>
</organism>
<dbReference type="InterPro" id="IPR011051">
    <property type="entry name" value="RmlC_Cupin_sf"/>
</dbReference>
<dbReference type="AlphaFoldDB" id="X0TP59"/>